<dbReference type="InterPro" id="IPR008984">
    <property type="entry name" value="SMAD_FHA_dom_sf"/>
</dbReference>
<dbReference type="InterPro" id="IPR051176">
    <property type="entry name" value="Cent_Immune-Sig_Mod"/>
</dbReference>
<evidence type="ECO:0000256" key="2">
    <source>
        <dbReference type="SAM" id="MobiDB-lite"/>
    </source>
</evidence>
<dbReference type="SMART" id="SM00240">
    <property type="entry name" value="FHA"/>
    <property type="match status" value="1"/>
</dbReference>
<dbReference type="Pfam" id="PF00498">
    <property type="entry name" value="FHA"/>
    <property type="match status" value="1"/>
</dbReference>
<dbReference type="CDD" id="cd22679">
    <property type="entry name" value="FHA_SLMAP"/>
    <property type="match status" value="1"/>
</dbReference>
<feature type="transmembrane region" description="Helical" evidence="3">
    <location>
        <begin position="494"/>
        <end position="516"/>
    </location>
</feature>
<protein>
    <recommendedName>
        <fullName evidence="4">FHA domain-containing protein</fullName>
    </recommendedName>
</protein>
<keyword evidence="3" id="KW-0472">Membrane</keyword>
<feature type="region of interest" description="Disordered" evidence="2">
    <location>
        <begin position="244"/>
        <end position="272"/>
    </location>
</feature>
<proteinExistence type="predicted"/>
<dbReference type="AlphaFoldDB" id="A0ABD2LSJ8"/>
<feature type="coiled-coil region" evidence="1">
    <location>
        <begin position="181"/>
        <end position="215"/>
    </location>
</feature>
<sequence>MAATSATGFPVCILTPCSNSHPFDERRILVTRTEEDAVKIGRSVVRLQPSSNNAIFDCKVLSRNHAVLWANGAGHFMIKDTRSSNGTFINNERLSASGEENEPRELFSGDILQLGVEIIDTAKKVASGCVTCIVRLLNERGEECAGRPKADNGTFPTLLQQIPPNYTLVKNEQLFILDQYVKEAQHRENQLGLKLQTLEEQLRIAQEALQAKWQEHVDQELLLSRIEQLESQLDRRVRLVAAKTTGTSTAAASSSSKNGGGANDANAAAEQHQRLATELRELAEDRGRIEQMAKESLRAMQEQVQETAMKLHDAEMSLINVEEECSFLRQRCADFETQMGRQRDDYDALLVKYNSSKTAAPPPSPPPPPFALDAQKEEEESSAEKQAEAVVDEPEQQQQQPQPVPETMTATTTAASKQEVATQMPGEDDDDEPPPPPPVPKKTASKEAETQVPDGVGDGPSPLLLPQVPPNTTTVKMEAATQMPPDGPPAAEEMAAVVVAIVSMILMFLFEFVSAVC</sequence>
<feature type="region of interest" description="Disordered" evidence="2">
    <location>
        <begin position="356"/>
        <end position="488"/>
    </location>
</feature>
<dbReference type="Gene3D" id="2.60.200.20">
    <property type="match status" value="1"/>
</dbReference>
<keyword evidence="3" id="KW-1133">Transmembrane helix</keyword>
<dbReference type="PANTHER" id="PTHR15715:SF37">
    <property type="entry name" value="LD47843P"/>
    <property type="match status" value="1"/>
</dbReference>
<feature type="compositionally biased region" description="Polar residues" evidence="2">
    <location>
        <begin position="408"/>
        <end position="421"/>
    </location>
</feature>
<evidence type="ECO:0000256" key="3">
    <source>
        <dbReference type="SAM" id="Phobius"/>
    </source>
</evidence>
<evidence type="ECO:0000256" key="1">
    <source>
        <dbReference type="SAM" id="Coils"/>
    </source>
</evidence>
<evidence type="ECO:0000313" key="5">
    <source>
        <dbReference type="EMBL" id="KAL3118154.1"/>
    </source>
</evidence>
<evidence type="ECO:0000259" key="4">
    <source>
        <dbReference type="PROSITE" id="PS50006"/>
    </source>
</evidence>
<organism evidence="5 6">
    <name type="scientific">Heterodera trifolii</name>
    <dbReference type="NCBI Taxonomy" id="157864"/>
    <lineage>
        <taxon>Eukaryota</taxon>
        <taxon>Metazoa</taxon>
        <taxon>Ecdysozoa</taxon>
        <taxon>Nematoda</taxon>
        <taxon>Chromadorea</taxon>
        <taxon>Rhabditida</taxon>
        <taxon>Tylenchina</taxon>
        <taxon>Tylenchomorpha</taxon>
        <taxon>Tylenchoidea</taxon>
        <taxon>Heteroderidae</taxon>
        <taxon>Heteroderinae</taxon>
        <taxon>Heterodera</taxon>
    </lineage>
</organism>
<feature type="compositionally biased region" description="Low complexity" evidence="2">
    <location>
        <begin position="244"/>
        <end position="269"/>
    </location>
</feature>
<dbReference type="EMBL" id="JBICBT010000293">
    <property type="protein sequence ID" value="KAL3118154.1"/>
    <property type="molecule type" value="Genomic_DNA"/>
</dbReference>
<keyword evidence="1" id="KW-0175">Coiled coil</keyword>
<feature type="compositionally biased region" description="Pro residues" evidence="2">
    <location>
        <begin position="360"/>
        <end position="370"/>
    </location>
</feature>
<feature type="domain" description="FHA" evidence="4">
    <location>
        <begin position="38"/>
        <end position="94"/>
    </location>
</feature>
<keyword evidence="6" id="KW-1185">Reference proteome</keyword>
<dbReference type="PANTHER" id="PTHR15715">
    <property type="entry name" value="CENTROSOMAL PROTEIN OF 170 KDA"/>
    <property type="match status" value="1"/>
</dbReference>
<dbReference type="InterPro" id="IPR000253">
    <property type="entry name" value="FHA_dom"/>
</dbReference>
<dbReference type="PROSITE" id="PS50006">
    <property type="entry name" value="FHA_DOMAIN"/>
    <property type="match status" value="1"/>
</dbReference>
<gene>
    <name evidence="5" type="ORF">niasHT_001928</name>
</gene>
<dbReference type="SUPFAM" id="SSF49879">
    <property type="entry name" value="SMAD/FHA domain"/>
    <property type="match status" value="1"/>
</dbReference>
<dbReference type="Proteomes" id="UP001620626">
    <property type="component" value="Unassembled WGS sequence"/>
</dbReference>
<reference evidence="5 6" key="1">
    <citation type="submission" date="2024-10" db="EMBL/GenBank/DDBJ databases">
        <authorList>
            <person name="Kim D."/>
        </authorList>
    </citation>
    <scope>NUCLEOTIDE SEQUENCE [LARGE SCALE GENOMIC DNA]</scope>
    <source>
        <strain evidence="5">BH-2024</strain>
    </source>
</reference>
<accession>A0ABD2LSJ8</accession>
<name>A0ABD2LSJ8_9BILA</name>
<keyword evidence="3" id="KW-0812">Transmembrane</keyword>
<comment type="caution">
    <text evidence="5">The sequence shown here is derived from an EMBL/GenBank/DDBJ whole genome shotgun (WGS) entry which is preliminary data.</text>
</comment>
<evidence type="ECO:0000313" key="6">
    <source>
        <dbReference type="Proteomes" id="UP001620626"/>
    </source>
</evidence>